<accession>X1CSU5</accession>
<dbReference type="PANTHER" id="PTHR13754:SF13">
    <property type="entry name" value="METALLO-BETA-LACTAMASE SUPERFAMILY PROTEIN (AFU_ORTHOLOGUE AFUA_3G07630)"/>
    <property type="match status" value="1"/>
</dbReference>
<organism evidence="1">
    <name type="scientific">marine sediment metagenome</name>
    <dbReference type="NCBI Taxonomy" id="412755"/>
    <lineage>
        <taxon>unclassified sequences</taxon>
        <taxon>metagenomes</taxon>
        <taxon>ecological metagenomes</taxon>
    </lineage>
</organism>
<feature type="non-terminal residue" evidence="1">
    <location>
        <position position="1"/>
    </location>
</feature>
<reference evidence="1" key="1">
    <citation type="journal article" date="2014" name="Front. Microbiol.">
        <title>High frequency of phylogenetically diverse reductive dehalogenase-homologous genes in deep subseafloor sedimentary metagenomes.</title>
        <authorList>
            <person name="Kawai M."/>
            <person name="Futagami T."/>
            <person name="Toyoda A."/>
            <person name="Takaki Y."/>
            <person name="Nishi S."/>
            <person name="Hori S."/>
            <person name="Arai W."/>
            <person name="Tsubouchi T."/>
            <person name="Morono Y."/>
            <person name="Uchiyama I."/>
            <person name="Ito T."/>
            <person name="Fujiyama A."/>
            <person name="Inagaki F."/>
            <person name="Takami H."/>
        </authorList>
    </citation>
    <scope>NUCLEOTIDE SEQUENCE</scope>
    <source>
        <strain evidence="1">Expedition CK06-06</strain>
    </source>
</reference>
<dbReference type="Gene3D" id="3.60.15.10">
    <property type="entry name" value="Ribonuclease Z/Hydroxyacylglutathione hydrolase-like"/>
    <property type="match status" value="1"/>
</dbReference>
<sequence length="125" mass="14236">TYNRKYPLSKVYGVSEVTEIEKNVYLTGQMGNYLKEQAMLLKTREGKGILFVGCCHPGLNEIFNAFPNRGNIEVIIGGLHNTRVFSSLNSLKFIGACHCTKYNDILKVKYPEKYHEIKVGEEILF</sequence>
<comment type="caution">
    <text evidence="1">The sequence shown here is derived from an EMBL/GenBank/DDBJ whole genome shotgun (WGS) entry which is preliminary data.</text>
</comment>
<dbReference type="EMBL" id="BART01021092">
    <property type="protein sequence ID" value="GAG96027.1"/>
    <property type="molecule type" value="Genomic_DNA"/>
</dbReference>
<dbReference type="InterPro" id="IPR036866">
    <property type="entry name" value="RibonucZ/Hydroxyglut_hydro"/>
</dbReference>
<dbReference type="InterPro" id="IPR052926">
    <property type="entry name" value="Metallo-beta-lactamase_dom"/>
</dbReference>
<proteinExistence type="predicted"/>
<gene>
    <name evidence="1" type="ORF">S01H4_39016</name>
</gene>
<protein>
    <submittedName>
        <fullName evidence="1">Uncharacterized protein</fullName>
    </submittedName>
</protein>
<name>X1CSU5_9ZZZZ</name>
<dbReference type="AlphaFoldDB" id="X1CSU5"/>
<dbReference type="PANTHER" id="PTHR13754">
    <property type="entry name" value="METALLO-BETA-LACTAMASE SUPERFAMILY PROTEIN"/>
    <property type="match status" value="1"/>
</dbReference>
<evidence type="ECO:0000313" key="1">
    <source>
        <dbReference type="EMBL" id="GAG96027.1"/>
    </source>
</evidence>
<dbReference type="GO" id="GO:0016740">
    <property type="term" value="F:transferase activity"/>
    <property type="evidence" value="ECO:0007669"/>
    <property type="project" value="TreeGrafter"/>
</dbReference>